<dbReference type="RefSeq" id="WP_091021858.1">
    <property type="nucleotide sequence ID" value="NZ_BKAE01000004.1"/>
</dbReference>
<evidence type="ECO:0000256" key="9">
    <source>
        <dbReference type="ARBA" id="ARBA00047816"/>
    </source>
</evidence>
<evidence type="ECO:0000256" key="6">
    <source>
        <dbReference type="ARBA" id="ARBA00022967"/>
    </source>
</evidence>
<dbReference type="Pfam" id="PF12270">
    <property type="entry name" value="Cyt_c_ox_IV"/>
    <property type="match status" value="1"/>
</dbReference>
<sequence length="138" mass="14967">MKAETWIFVICTVFFVLVTPAYWFVTDGTDKGGDWTGTSALTMTALLTAMVALYLGFHAKKMDARPEDRKDGEIADGAGELGFFPPYSWWPLWCAATLGVIVSGIAAGAWWLAIIGAVLGAVALSGLVFEYYRGEHAH</sequence>
<dbReference type="EC" id="7.1.1.9" evidence="10"/>
<dbReference type="GO" id="GO:0022900">
    <property type="term" value="P:electron transport chain"/>
    <property type="evidence" value="ECO:0007669"/>
    <property type="project" value="InterPro"/>
</dbReference>
<evidence type="ECO:0000256" key="8">
    <source>
        <dbReference type="ARBA" id="ARBA00023136"/>
    </source>
</evidence>
<evidence type="ECO:0000256" key="7">
    <source>
        <dbReference type="ARBA" id="ARBA00022989"/>
    </source>
</evidence>
<keyword evidence="6 10" id="KW-1278">Translocase</keyword>
<dbReference type="STRING" id="1005944.SAMN05192576_0673"/>
<dbReference type="EMBL" id="FNIC01000001">
    <property type="protein sequence ID" value="SDM67912.1"/>
    <property type="molecule type" value="Genomic_DNA"/>
</dbReference>
<comment type="function">
    <text evidence="1 10">Part of cytochrome c oxidase, its function is unknown.</text>
</comment>
<dbReference type="GO" id="GO:0004129">
    <property type="term" value="F:cytochrome-c oxidase activity"/>
    <property type="evidence" value="ECO:0007669"/>
    <property type="project" value="UniProtKB-EC"/>
</dbReference>
<feature type="transmembrane region" description="Helical" evidence="11">
    <location>
        <begin position="7"/>
        <end position="25"/>
    </location>
</feature>
<feature type="transmembrane region" description="Helical" evidence="11">
    <location>
        <begin position="111"/>
        <end position="132"/>
    </location>
</feature>
<gene>
    <name evidence="12" type="ORF">SAMN05192576_0673</name>
</gene>
<comment type="subunit">
    <text evidence="10">Associates with subunits I, II and III to form cytochrome c oxidase.</text>
</comment>
<dbReference type="OrthoDB" id="5244617at2"/>
<dbReference type="Proteomes" id="UP000199004">
    <property type="component" value="Unassembled WGS sequence"/>
</dbReference>
<evidence type="ECO:0000256" key="5">
    <source>
        <dbReference type="ARBA" id="ARBA00022692"/>
    </source>
</evidence>
<keyword evidence="13" id="KW-1185">Reference proteome</keyword>
<evidence type="ECO:0000256" key="11">
    <source>
        <dbReference type="SAM" id="Phobius"/>
    </source>
</evidence>
<proteinExistence type="inferred from homology"/>
<feature type="transmembrane region" description="Helical" evidence="11">
    <location>
        <begin position="37"/>
        <end position="57"/>
    </location>
</feature>
<organism evidence="12 13">
    <name type="scientific">Nocardioides szechwanensis</name>
    <dbReference type="NCBI Taxonomy" id="1005944"/>
    <lineage>
        <taxon>Bacteria</taxon>
        <taxon>Bacillati</taxon>
        <taxon>Actinomycetota</taxon>
        <taxon>Actinomycetes</taxon>
        <taxon>Propionibacteriales</taxon>
        <taxon>Nocardioidaceae</taxon>
        <taxon>Nocardioides</taxon>
    </lineage>
</organism>
<keyword evidence="5 11" id="KW-0812">Transmembrane</keyword>
<name>A0A1G9V6S2_9ACTN</name>
<evidence type="ECO:0000256" key="3">
    <source>
        <dbReference type="ARBA" id="ARBA00006870"/>
    </source>
</evidence>
<keyword evidence="7 11" id="KW-1133">Transmembrane helix</keyword>
<comment type="subcellular location">
    <subcellularLocation>
        <location evidence="2">Cell membrane</location>
        <topology evidence="2">Multi-pass membrane protein</topology>
    </subcellularLocation>
</comment>
<accession>A0A1G9V6S2</accession>
<dbReference type="PIRSF" id="PIRSF017385">
    <property type="entry name" value="CtaF"/>
    <property type="match status" value="1"/>
</dbReference>
<evidence type="ECO:0000256" key="10">
    <source>
        <dbReference type="PIRNR" id="PIRNR017385"/>
    </source>
</evidence>
<evidence type="ECO:0000256" key="1">
    <source>
        <dbReference type="ARBA" id="ARBA00002536"/>
    </source>
</evidence>
<keyword evidence="4 10" id="KW-1003">Cell membrane</keyword>
<evidence type="ECO:0000313" key="13">
    <source>
        <dbReference type="Proteomes" id="UP000199004"/>
    </source>
</evidence>
<evidence type="ECO:0000313" key="12">
    <source>
        <dbReference type="EMBL" id="SDM67912.1"/>
    </source>
</evidence>
<feature type="transmembrane region" description="Helical" evidence="11">
    <location>
        <begin position="87"/>
        <end position="105"/>
    </location>
</feature>
<evidence type="ECO:0000256" key="2">
    <source>
        <dbReference type="ARBA" id="ARBA00004651"/>
    </source>
</evidence>
<dbReference type="AlphaFoldDB" id="A0A1G9V6S2"/>
<protein>
    <recommendedName>
        <fullName evidence="10">Cytochrome c oxidase polypeptide 4</fullName>
        <ecNumber evidence="10">7.1.1.9</ecNumber>
    </recommendedName>
    <alternativeName>
        <fullName evidence="10">Cytochrome aa3 subunit 4</fullName>
    </alternativeName>
    <alternativeName>
        <fullName evidence="10">Cytochrome c oxidase polypeptide IV</fullName>
    </alternativeName>
</protein>
<dbReference type="GO" id="GO:0005886">
    <property type="term" value="C:plasma membrane"/>
    <property type="evidence" value="ECO:0007669"/>
    <property type="project" value="UniProtKB-SubCell"/>
</dbReference>
<evidence type="ECO:0000256" key="4">
    <source>
        <dbReference type="ARBA" id="ARBA00022475"/>
    </source>
</evidence>
<comment type="similarity">
    <text evidence="3 10">Belongs to the cytochrome c oxidase bacterial subunit CtaF family.</text>
</comment>
<reference evidence="12 13" key="1">
    <citation type="submission" date="2016-10" db="EMBL/GenBank/DDBJ databases">
        <authorList>
            <person name="de Groot N.N."/>
        </authorList>
    </citation>
    <scope>NUCLEOTIDE SEQUENCE [LARGE SCALE GENOMIC DNA]</scope>
    <source>
        <strain evidence="12 13">CGMCC 1.11147</strain>
    </source>
</reference>
<comment type="catalytic activity">
    <reaction evidence="9 10">
        <text>4 Fe(II)-[cytochrome c] + O2 + 8 H(+)(in) = 4 Fe(III)-[cytochrome c] + 2 H2O + 4 H(+)(out)</text>
        <dbReference type="Rhea" id="RHEA:11436"/>
        <dbReference type="Rhea" id="RHEA-COMP:10350"/>
        <dbReference type="Rhea" id="RHEA-COMP:14399"/>
        <dbReference type="ChEBI" id="CHEBI:15377"/>
        <dbReference type="ChEBI" id="CHEBI:15378"/>
        <dbReference type="ChEBI" id="CHEBI:15379"/>
        <dbReference type="ChEBI" id="CHEBI:29033"/>
        <dbReference type="ChEBI" id="CHEBI:29034"/>
        <dbReference type="EC" id="7.1.1.9"/>
    </reaction>
</comment>
<keyword evidence="8 10" id="KW-0472">Membrane</keyword>
<dbReference type="InterPro" id="IPR021050">
    <property type="entry name" value="Cyt_c_oxidase_su4_actinobac"/>
</dbReference>